<dbReference type="Proteomes" id="UP000826656">
    <property type="component" value="Unassembled WGS sequence"/>
</dbReference>
<protein>
    <recommendedName>
        <fullName evidence="4">Integrase core domain containing protein</fullName>
    </recommendedName>
</protein>
<evidence type="ECO:0000313" key="3">
    <source>
        <dbReference type="Proteomes" id="UP000826656"/>
    </source>
</evidence>
<gene>
    <name evidence="2" type="ORF">KY290_027574</name>
</gene>
<reference evidence="2 3" key="1">
    <citation type="journal article" date="2021" name="bioRxiv">
        <title>Chromosome-scale and haplotype-resolved genome assembly of a tetraploid potato cultivar.</title>
        <authorList>
            <person name="Sun H."/>
            <person name="Jiao W.-B."/>
            <person name="Krause K."/>
            <person name="Campoy J.A."/>
            <person name="Goel M."/>
            <person name="Folz-Donahue K."/>
            <person name="Kukat C."/>
            <person name="Huettel B."/>
            <person name="Schneeberger K."/>
        </authorList>
    </citation>
    <scope>NUCLEOTIDE SEQUENCE [LARGE SCALE GENOMIC DNA]</scope>
    <source>
        <strain evidence="2">SolTubOtavaFocal</strain>
        <tissue evidence="2">Leaves</tissue>
    </source>
</reference>
<feature type="compositionally biased region" description="Polar residues" evidence="1">
    <location>
        <begin position="71"/>
        <end position="81"/>
    </location>
</feature>
<proteinExistence type="predicted"/>
<feature type="region of interest" description="Disordered" evidence="1">
    <location>
        <begin position="71"/>
        <end position="159"/>
    </location>
</feature>
<evidence type="ECO:0000313" key="2">
    <source>
        <dbReference type="EMBL" id="KAH0748342.1"/>
    </source>
</evidence>
<organism evidence="2 3">
    <name type="scientific">Solanum tuberosum</name>
    <name type="common">Potato</name>
    <dbReference type="NCBI Taxonomy" id="4113"/>
    <lineage>
        <taxon>Eukaryota</taxon>
        <taxon>Viridiplantae</taxon>
        <taxon>Streptophyta</taxon>
        <taxon>Embryophyta</taxon>
        <taxon>Tracheophyta</taxon>
        <taxon>Spermatophyta</taxon>
        <taxon>Magnoliopsida</taxon>
        <taxon>eudicotyledons</taxon>
        <taxon>Gunneridae</taxon>
        <taxon>Pentapetalae</taxon>
        <taxon>asterids</taxon>
        <taxon>lamiids</taxon>
        <taxon>Solanales</taxon>
        <taxon>Solanaceae</taxon>
        <taxon>Solanoideae</taxon>
        <taxon>Solaneae</taxon>
        <taxon>Solanum</taxon>
    </lineage>
</organism>
<evidence type="ECO:0008006" key="4">
    <source>
        <dbReference type="Google" id="ProtNLM"/>
    </source>
</evidence>
<dbReference type="EMBL" id="JAIVGD010000019">
    <property type="protein sequence ID" value="KAH0748342.1"/>
    <property type="molecule type" value="Genomic_DNA"/>
</dbReference>
<name>A0ABQ7UH82_SOLTU</name>
<keyword evidence="3" id="KW-1185">Reference proteome</keyword>
<feature type="compositionally biased region" description="Polar residues" evidence="1">
    <location>
        <begin position="123"/>
        <end position="132"/>
    </location>
</feature>
<comment type="caution">
    <text evidence="2">The sequence shown here is derived from an EMBL/GenBank/DDBJ whole genome shotgun (WGS) entry which is preliminary data.</text>
</comment>
<accession>A0ABQ7UH82</accession>
<sequence length="159" mass="17772">MMTISYNTWGNPWTVSLVPLVRSITSNLSCEQRFSLGSIVLSTNRSNEPPFKLLGPKFDLLTYDPRSFDSVLSTNKSSTGEMSPKRAYTYKRKYKSKSDAPSARQLIDEDTESSGSKFDPGTTIDSPTTPRTMRQLARQLESEGEQSSSHDDAQSEEET</sequence>
<evidence type="ECO:0000256" key="1">
    <source>
        <dbReference type="SAM" id="MobiDB-lite"/>
    </source>
</evidence>